<dbReference type="Pfam" id="PF26622">
    <property type="entry name" value="DUF8199"/>
    <property type="match status" value="1"/>
</dbReference>
<protein>
    <recommendedName>
        <fullName evidence="4">Secreted protein</fullName>
    </recommendedName>
</protein>
<dbReference type="AlphaFoldDB" id="A0A1I1VWF9"/>
<sequence>MLRAVTNILLTCLLIISTTGLAVSKHYCGHQLKSVELKTMVEPCCDDGTCCHTETKFFRVDDDFLMGHTTGEPGNFHFTAIVLPSSIDVVKLLPNSNTNTSINYSDPPPLVTTLRRLALVQTYLL</sequence>
<dbReference type="InParanoid" id="A0A1I1VWF9"/>
<dbReference type="OrthoDB" id="1120477at2"/>
<evidence type="ECO:0000313" key="2">
    <source>
        <dbReference type="EMBL" id="SFD87234.1"/>
    </source>
</evidence>
<dbReference type="Proteomes" id="UP000181976">
    <property type="component" value="Unassembled WGS sequence"/>
</dbReference>
<evidence type="ECO:0000256" key="1">
    <source>
        <dbReference type="SAM" id="SignalP"/>
    </source>
</evidence>
<name>A0A1I1VWF9_9BACT</name>
<dbReference type="RefSeq" id="WP_010528648.1">
    <property type="nucleotide sequence ID" value="NZ_AFSL01000092.1"/>
</dbReference>
<organism evidence="2 3">
    <name type="scientific">Thermophagus xiamenensis</name>
    <dbReference type="NCBI Taxonomy" id="385682"/>
    <lineage>
        <taxon>Bacteria</taxon>
        <taxon>Pseudomonadati</taxon>
        <taxon>Bacteroidota</taxon>
        <taxon>Bacteroidia</taxon>
        <taxon>Marinilabiliales</taxon>
        <taxon>Marinilabiliaceae</taxon>
        <taxon>Thermophagus</taxon>
    </lineage>
</organism>
<accession>A0A1I1VWF9</accession>
<feature type="chain" id="PRO_5010183984" description="Secreted protein" evidence="1">
    <location>
        <begin position="23"/>
        <end position="125"/>
    </location>
</feature>
<evidence type="ECO:0000313" key="3">
    <source>
        <dbReference type="Proteomes" id="UP000181976"/>
    </source>
</evidence>
<proteinExistence type="predicted"/>
<dbReference type="EMBL" id="FONA01000003">
    <property type="protein sequence ID" value="SFD87234.1"/>
    <property type="molecule type" value="Genomic_DNA"/>
</dbReference>
<gene>
    <name evidence="2" type="ORF">SAMN05444380_103100</name>
</gene>
<dbReference type="InterPro" id="IPR058512">
    <property type="entry name" value="DUF8199"/>
</dbReference>
<evidence type="ECO:0008006" key="4">
    <source>
        <dbReference type="Google" id="ProtNLM"/>
    </source>
</evidence>
<dbReference type="InterPro" id="IPR058060">
    <property type="entry name" value="HYC_CC_PP"/>
</dbReference>
<dbReference type="NCBIfam" id="NF047658">
    <property type="entry name" value="HYC_CC_PP"/>
    <property type="match status" value="1"/>
</dbReference>
<feature type="signal peptide" evidence="1">
    <location>
        <begin position="1"/>
        <end position="22"/>
    </location>
</feature>
<keyword evidence="3" id="KW-1185">Reference proteome</keyword>
<keyword evidence="1" id="KW-0732">Signal</keyword>
<reference evidence="2 3" key="1">
    <citation type="submission" date="2016-10" db="EMBL/GenBank/DDBJ databases">
        <authorList>
            <person name="de Groot N.N."/>
        </authorList>
    </citation>
    <scope>NUCLEOTIDE SEQUENCE [LARGE SCALE GENOMIC DNA]</scope>
    <source>
        <strain evidence="2 3">DSM 19012</strain>
    </source>
</reference>